<dbReference type="Gene3D" id="3.40.1440.60">
    <property type="entry name" value="PriA, 3(prime) DNA-binding domain"/>
    <property type="match status" value="1"/>
</dbReference>
<dbReference type="GO" id="GO:0016887">
    <property type="term" value="F:ATP hydrolysis activity"/>
    <property type="evidence" value="ECO:0007669"/>
    <property type="project" value="RHEA"/>
</dbReference>
<keyword evidence="4 12" id="KW-0547">Nucleotide-binding</keyword>
<dbReference type="AlphaFoldDB" id="A0A062UQ28"/>
<dbReference type="SUPFAM" id="SSF52540">
    <property type="entry name" value="P-loop containing nucleoside triphosphate hydrolases"/>
    <property type="match status" value="1"/>
</dbReference>
<dbReference type="GO" id="GO:0003677">
    <property type="term" value="F:DNA binding"/>
    <property type="evidence" value="ECO:0007669"/>
    <property type="project" value="UniProtKB-UniRule"/>
</dbReference>
<dbReference type="Pfam" id="PF00270">
    <property type="entry name" value="DEAD"/>
    <property type="match status" value="1"/>
</dbReference>
<dbReference type="EMBL" id="AWFG01000013">
    <property type="protein sequence ID" value="KCZ59626.1"/>
    <property type="molecule type" value="Genomic_DNA"/>
</dbReference>
<dbReference type="InterPro" id="IPR011545">
    <property type="entry name" value="DEAD/DEAH_box_helicase_dom"/>
</dbReference>
<evidence type="ECO:0000259" key="13">
    <source>
        <dbReference type="PROSITE" id="PS51192"/>
    </source>
</evidence>
<comment type="catalytic activity">
    <reaction evidence="12">
        <text>Couples ATP hydrolysis with the unwinding of duplex DNA by translocating in the 3'-5' direction.</text>
        <dbReference type="EC" id="5.6.2.4"/>
    </reaction>
</comment>
<name>A0A062UQ28_9PROT</name>
<feature type="binding site" evidence="12">
    <location>
        <position position="471"/>
    </location>
    <ligand>
        <name>Zn(2+)</name>
        <dbReference type="ChEBI" id="CHEBI:29105"/>
        <label>1</label>
    </ligand>
</feature>
<evidence type="ECO:0000256" key="10">
    <source>
        <dbReference type="ARBA" id="ARBA00023235"/>
    </source>
</evidence>
<evidence type="ECO:0000256" key="9">
    <source>
        <dbReference type="ARBA" id="ARBA00023125"/>
    </source>
</evidence>
<gene>
    <name evidence="12" type="primary">priA</name>
    <name evidence="14" type="ORF">HY30_13555</name>
</gene>
<comment type="caution">
    <text evidence="14">The sequence shown here is derived from an EMBL/GenBank/DDBJ whole genome shotgun (WGS) entry which is preliminary data.</text>
</comment>
<dbReference type="NCBIfam" id="NF004070">
    <property type="entry name" value="PRK05580.2-2"/>
    <property type="match status" value="1"/>
</dbReference>
<evidence type="ECO:0000313" key="14">
    <source>
        <dbReference type="EMBL" id="KCZ59626.1"/>
    </source>
</evidence>
<accession>A0A062UQ28</accession>
<dbReference type="InterPro" id="IPR001650">
    <property type="entry name" value="Helicase_C-like"/>
</dbReference>
<keyword evidence="9 12" id="KW-0238">DNA-binding</keyword>
<keyword evidence="3 12" id="KW-0479">Metal-binding</keyword>
<keyword evidence="2 12" id="KW-0235">DNA replication</keyword>
<proteinExistence type="inferred from homology"/>
<dbReference type="PROSITE" id="PS51192">
    <property type="entry name" value="HELICASE_ATP_BIND_1"/>
    <property type="match status" value="1"/>
</dbReference>
<evidence type="ECO:0000256" key="2">
    <source>
        <dbReference type="ARBA" id="ARBA00022705"/>
    </source>
</evidence>
<feature type="binding site" evidence="12">
    <location>
        <position position="434"/>
    </location>
    <ligand>
        <name>Zn(2+)</name>
        <dbReference type="ChEBI" id="CHEBI:29105"/>
        <label>1</label>
    </ligand>
</feature>
<dbReference type="Pfam" id="PF00271">
    <property type="entry name" value="Helicase_C"/>
    <property type="match status" value="1"/>
</dbReference>
<keyword evidence="1 12" id="KW-0639">Primosome</keyword>
<dbReference type="GO" id="GO:0006302">
    <property type="term" value="P:double-strand break repair"/>
    <property type="evidence" value="ECO:0007669"/>
    <property type="project" value="InterPro"/>
</dbReference>
<evidence type="ECO:0000256" key="8">
    <source>
        <dbReference type="ARBA" id="ARBA00022840"/>
    </source>
</evidence>
<dbReference type="PANTHER" id="PTHR30580">
    <property type="entry name" value="PRIMOSOMAL PROTEIN N"/>
    <property type="match status" value="1"/>
</dbReference>
<dbReference type="GO" id="GO:1990077">
    <property type="term" value="C:primosome complex"/>
    <property type="evidence" value="ECO:0007669"/>
    <property type="project" value="UniProtKB-UniRule"/>
</dbReference>
<keyword evidence="6 12" id="KW-0347">Helicase</keyword>
<dbReference type="FunFam" id="3.40.50.300:FF:000489">
    <property type="entry name" value="Primosome assembly protein PriA"/>
    <property type="match status" value="1"/>
</dbReference>
<reference evidence="14 15" key="1">
    <citation type="journal article" date="2014" name="Antonie Van Leeuwenhoek">
        <title>Hyphomonas beringensis sp. nov. and Hyphomonas chukchiensis sp. nov., isolated from surface seawater of the Bering Sea and Chukchi Sea.</title>
        <authorList>
            <person name="Li C."/>
            <person name="Lai Q."/>
            <person name="Li G."/>
            <person name="Dong C."/>
            <person name="Wang J."/>
            <person name="Liao Y."/>
            <person name="Shao Z."/>
        </authorList>
    </citation>
    <scope>NUCLEOTIDE SEQUENCE [LARGE SCALE GENOMIC DNA]</scope>
    <source>
        <strain evidence="14 15">BH-BN04-4</strain>
    </source>
</reference>
<dbReference type="GO" id="GO:0043138">
    <property type="term" value="F:3'-5' DNA helicase activity"/>
    <property type="evidence" value="ECO:0007669"/>
    <property type="project" value="UniProtKB-EC"/>
</dbReference>
<dbReference type="Gene3D" id="3.40.50.300">
    <property type="entry name" value="P-loop containing nucleotide triphosphate hydrolases"/>
    <property type="match status" value="2"/>
</dbReference>
<feature type="binding site" evidence="12">
    <location>
        <position position="458"/>
    </location>
    <ligand>
        <name>Zn(2+)</name>
        <dbReference type="ChEBI" id="CHEBI:29105"/>
        <label>2</label>
    </ligand>
</feature>
<evidence type="ECO:0000256" key="3">
    <source>
        <dbReference type="ARBA" id="ARBA00022723"/>
    </source>
</evidence>
<sequence>MAVARILFVLPLPEPFDYAVPEGMDVRVGSYVTAPLGQTERLGVVWELLGNEAVAGRTLKPVLSVYDVPPMRDAMREFISWGAKYTVSHPGHVLGMTLRARGGLSPSPTETVFHLTGDVPPKLTGARRRVLDAAEEVGAVNAATLAAAAGVSSGVVKGLEKAGALRAEEMAADLPFALPQPDLPGAQLTGEQAEAAAVMKASMRTGGFAAFLLDGVTGSGKTEVYFEAIAEALRVDPDAQILVLLPEIALTQAILSRFEARFGAAPAPWHSGLSDKERRRTWREAAHGRARIVIGARSALFLPYANLKLVIVDEEHDGSYKQEDGVTYHARDMAVMRAKLEGAAVVLASATPALETMVNAEAGRYTRLMLAARPGASRLPDVELVDLRRAPPEKNHWLSPWLIQALKETLAAGEQSLLFLNRRGYAPLVICKACGERLKTPGTENWLTEHRYSGRLVCHVTGYSIPKPSVCPACGAKDSLMGVGPGVERVAEEVRVLMPEARIEIFSSDTAMGGDATRGIIERMETGDIDVLIGTQIVAKGHNFPNLTLVGVVDADSGMKGGDLRAGERTYQLLSQVAGRAGRAERPGRALVQTYAPDNPAMLALADGDRDGFLQIERDVRAELGLPPFGRLAAMIVSAPSAEMVEEACREISLAAPNGAGIELFGPAPAPITVLRGRHRRRFLVKSPRNVDLSAYMAAWLARLKPPRPVRISVDIDPYSFM</sequence>
<comment type="catalytic activity">
    <reaction evidence="11 12">
        <text>ATP + H2O = ADP + phosphate + H(+)</text>
        <dbReference type="Rhea" id="RHEA:13065"/>
        <dbReference type="ChEBI" id="CHEBI:15377"/>
        <dbReference type="ChEBI" id="CHEBI:15378"/>
        <dbReference type="ChEBI" id="CHEBI:30616"/>
        <dbReference type="ChEBI" id="CHEBI:43474"/>
        <dbReference type="ChEBI" id="CHEBI:456216"/>
        <dbReference type="EC" id="5.6.2.4"/>
    </reaction>
</comment>
<dbReference type="Proteomes" id="UP000027190">
    <property type="component" value="Unassembled WGS sequence"/>
</dbReference>
<comment type="similarity">
    <text evidence="12">Belongs to the helicase family. PriA subfamily.</text>
</comment>
<keyword evidence="7 12" id="KW-0862">Zinc</keyword>
<dbReference type="GO" id="GO:0006269">
    <property type="term" value="P:DNA replication, synthesis of primer"/>
    <property type="evidence" value="ECO:0007669"/>
    <property type="project" value="UniProtKB-KW"/>
</dbReference>
<keyword evidence="10 12" id="KW-0413">Isomerase</keyword>
<dbReference type="RefSeq" id="WP_034737870.1">
    <property type="nucleotide sequence ID" value="NZ_AWFG01000013.1"/>
</dbReference>
<comment type="function">
    <text evidence="12">Initiates the restart of stalled replication forks, which reloads the replicative helicase on sites other than the origin of replication. Recognizes and binds to abandoned replication forks and remodels them to uncover a helicase loading site. Promotes assembly of the primosome at these replication forks.</text>
</comment>
<dbReference type="InterPro" id="IPR014001">
    <property type="entry name" value="Helicase_ATP-bd"/>
</dbReference>
<dbReference type="InterPro" id="IPR042115">
    <property type="entry name" value="PriA_3primeBD_sf"/>
</dbReference>
<organism evidence="14 15">
    <name type="scientific">Hyphomonas chukchiensis</name>
    <dbReference type="NCBI Taxonomy" id="1280947"/>
    <lineage>
        <taxon>Bacteria</taxon>
        <taxon>Pseudomonadati</taxon>
        <taxon>Pseudomonadota</taxon>
        <taxon>Alphaproteobacteria</taxon>
        <taxon>Hyphomonadales</taxon>
        <taxon>Hyphomonadaceae</taxon>
        <taxon>Hyphomonas</taxon>
    </lineage>
</organism>
<dbReference type="SMART" id="SM00487">
    <property type="entry name" value="DEXDc"/>
    <property type="match status" value="1"/>
</dbReference>
<dbReference type="eggNOG" id="COG1198">
    <property type="taxonomic scope" value="Bacteria"/>
</dbReference>
<dbReference type="GO" id="GO:0006310">
    <property type="term" value="P:DNA recombination"/>
    <property type="evidence" value="ECO:0007669"/>
    <property type="project" value="InterPro"/>
</dbReference>
<evidence type="ECO:0000256" key="4">
    <source>
        <dbReference type="ARBA" id="ARBA00022741"/>
    </source>
</evidence>
<dbReference type="PATRIC" id="fig|1280947.3.peg.1040"/>
<dbReference type="GO" id="GO:0006270">
    <property type="term" value="P:DNA replication initiation"/>
    <property type="evidence" value="ECO:0007669"/>
    <property type="project" value="TreeGrafter"/>
</dbReference>
<evidence type="ECO:0000313" key="15">
    <source>
        <dbReference type="Proteomes" id="UP000027190"/>
    </source>
</evidence>
<feature type="domain" description="Helicase ATP-binding" evidence="13">
    <location>
        <begin position="202"/>
        <end position="370"/>
    </location>
</feature>
<protein>
    <recommendedName>
        <fullName evidence="12">Replication restart protein PriA</fullName>
    </recommendedName>
    <alternativeName>
        <fullName evidence="12">ATP-dependent DNA helicase PriA</fullName>
        <ecNumber evidence="12">5.6.2.4</ecNumber>
    </alternativeName>
    <alternativeName>
        <fullName evidence="12">DNA 3'-5' helicase PriA</fullName>
    </alternativeName>
</protein>
<dbReference type="PANTHER" id="PTHR30580:SF0">
    <property type="entry name" value="PRIMOSOMAL PROTEIN N"/>
    <property type="match status" value="1"/>
</dbReference>
<evidence type="ECO:0000256" key="6">
    <source>
        <dbReference type="ARBA" id="ARBA00022806"/>
    </source>
</evidence>
<dbReference type="HAMAP" id="MF_00983">
    <property type="entry name" value="PriA"/>
    <property type="match status" value="1"/>
</dbReference>
<dbReference type="InterPro" id="IPR041236">
    <property type="entry name" value="PriA_C"/>
</dbReference>
<evidence type="ECO:0000256" key="12">
    <source>
        <dbReference type="HAMAP-Rule" id="MF_00983"/>
    </source>
</evidence>
<keyword evidence="5 12" id="KW-0378">Hydrolase</keyword>
<feature type="binding site" evidence="12">
    <location>
        <position position="474"/>
    </location>
    <ligand>
        <name>Zn(2+)</name>
        <dbReference type="ChEBI" id="CHEBI:29105"/>
        <label>1</label>
    </ligand>
</feature>
<dbReference type="GO" id="GO:0005524">
    <property type="term" value="F:ATP binding"/>
    <property type="evidence" value="ECO:0007669"/>
    <property type="project" value="UniProtKB-UniRule"/>
</dbReference>
<comment type="caution">
    <text evidence="12">Lacks conserved residue(s) required for the propagation of feature annotation.</text>
</comment>
<evidence type="ECO:0000256" key="1">
    <source>
        <dbReference type="ARBA" id="ARBA00022515"/>
    </source>
</evidence>
<dbReference type="InterPro" id="IPR041222">
    <property type="entry name" value="PriA_3primeBD"/>
</dbReference>
<dbReference type="InterPro" id="IPR027417">
    <property type="entry name" value="P-loop_NTPase"/>
</dbReference>
<evidence type="ECO:0000256" key="7">
    <source>
        <dbReference type="ARBA" id="ARBA00022833"/>
    </source>
</evidence>
<dbReference type="STRING" id="1280947.HY30_13555"/>
<dbReference type="Pfam" id="PF17764">
    <property type="entry name" value="PriA_3primeBD"/>
    <property type="match status" value="1"/>
</dbReference>
<dbReference type="EC" id="5.6.2.4" evidence="12"/>
<dbReference type="InterPro" id="IPR005259">
    <property type="entry name" value="PriA"/>
</dbReference>
<dbReference type="GO" id="GO:0008270">
    <property type="term" value="F:zinc ion binding"/>
    <property type="evidence" value="ECO:0007669"/>
    <property type="project" value="UniProtKB-UniRule"/>
</dbReference>
<dbReference type="CDD" id="cd17929">
    <property type="entry name" value="DEXHc_priA"/>
    <property type="match status" value="1"/>
</dbReference>
<dbReference type="OrthoDB" id="9759544at2"/>
<dbReference type="Pfam" id="PF18074">
    <property type="entry name" value="PriA_C"/>
    <property type="match status" value="1"/>
</dbReference>
<comment type="subunit">
    <text evidence="12">Component of the replication restart primosome.</text>
</comment>
<dbReference type="NCBIfam" id="TIGR00595">
    <property type="entry name" value="priA"/>
    <property type="match status" value="1"/>
</dbReference>
<feature type="binding site" evidence="12">
    <location>
        <position position="431"/>
    </location>
    <ligand>
        <name>Zn(2+)</name>
        <dbReference type="ChEBI" id="CHEBI:29105"/>
        <label>1</label>
    </ligand>
</feature>
<keyword evidence="15" id="KW-1185">Reference proteome</keyword>
<evidence type="ECO:0000256" key="11">
    <source>
        <dbReference type="ARBA" id="ARBA00048988"/>
    </source>
</evidence>
<evidence type="ECO:0000256" key="5">
    <source>
        <dbReference type="ARBA" id="ARBA00022801"/>
    </source>
</evidence>
<dbReference type="SMART" id="SM00490">
    <property type="entry name" value="HELICc"/>
    <property type="match status" value="1"/>
</dbReference>
<comment type="cofactor">
    <cofactor evidence="12">
        <name>Zn(2+)</name>
        <dbReference type="ChEBI" id="CHEBI:29105"/>
    </cofactor>
    <text evidence="12">Binds 2 zinc ions per subunit.</text>
</comment>
<keyword evidence="8 12" id="KW-0067">ATP-binding</keyword>